<keyword evidence="3" id="KW-1185">Reference proteome</keyword>
<reference evidence="2 3" key="1">
    <citation type="submission" date="2018-10" db="EMBL/GenBank/DDBJ databases">
        <title>Genome Sequencing of Pantoea dispersa DSM 32899.</title>
        <authorList>
            <person name="Nawrath M."/>
            <person name="Ottenheim C."/>
            <person name="Wilm A."/>
            <person name="Zimmermann W."/>
            <person name="Wu J.C."/>
        </authorList>
    </citation>
    <scope>NUCLEOTIDE SEQUENCE [LARGE SCALE GENOMIC DNA]</scope>
    <source>
        <strain evidence="2 3">DSM 32899</strain>
    </source>
</reference>
<keyword evidence="1" id="KW-0472">Membrane</keyword>
<accession>A0A518XD72</accession>
<proteinExistence type="predicted"/>
<feature type="transmembrane region" description="Helical" evidence="1">
    <location>
        <begin position="103"/>
        <end position="123"/>
    </location>
</feature>
<keyword evidence="1" id="KW-1133">Transmembrane helix</keyword>
<dbReference type="EMBL" id="CP032702">
    <property type="protein sequence ID" value="QDY42152.1"/>
    <property type="molecule type" value="Genomic_DNA"/>
</dbReference>
<evidence type="ECO:0000313" key="3">
    <source>
        <dbReference type="Proteomes" id="UP000319411"/>
    </source>
</evidence>
<feature type="transmembrane region" description="Helical" evidence="1">
    <location>
        <begin position="6"/>
        <end position="27"/>
    </location>
</feature>
<sequence length="183" mass="20986">MQDPQMLLLLYFVLPVWLIAGFADWLCHRATHIESTSGLKETYIHILMFLEMGTPLLLALFLEVNALIILLMIVLFFCHEATALWDVSYAVKTRRISPAEQHIHSFLEMVPLMALLLVISRHWPQFLALFGAGFEAPRFTLSLRAEPLPAGYIAAILSAIFVLEMLPYGEEYLRVRQARKQMK</sequence>
<keyword evidence="1" id="KW-0812">Transmembrane</keyword>
<dbReference type="AlphaFoldDB" id="A0A518XD72"/>
<name>A0A518XD72_9GAMM</name>
<organism evidence="2 3">
    <name type="scientific">Candidatus Pantoea soli</name>
    <dbReference type="NCBI Taxonomy" id="3098669"/>
    <lineage>
        <taxon>Bacteria</taxon>
        <taxon>Pseudomonadati</taxon>
        <taxon>Pseudomonadota</taxon>
        <taxon>Gammaproteobacteria</taxon>
        <taxon>Enterobacterales</taxon>
        <taxon>Erwiniaceae</taxon>
        <taxon>Pantoea</taxon>
    </lineage>
</organism>
<gene>
    <name evidence="2" type="ORF">D8B20_09705</name>
</gene>
<protein>
    <submittedName>
        <fullName evidence="2">Diguanylate cyclase</fullName>
    </submittedName>
</protein>
<evidence type="ECO:0000313" key="2">
    <source>
        <dbReference type="EMBL" id="QDY42152.1"/>
    </source>
</evidence>
<dbReference type="OrthoDB" id="6028296at2"/>
<evidence type="ECO:0000256" key="1">
    <source>
        <dbReference type="SAM" id="Phobius"/>
    </source>
</evidence>
<dbReference type="KEGG" id="pdis:D8B20_09705"/>
<feature type="transmembrane region" description="Helical" evidence="1">
    <location>
        <begin position="150"/>
        <end position="169"/>
    </location>
</feature>
<dbReference type="Proteomes" id="UP000319411">
    <property type="component" value="Chromosome"/>
</dbReference>